<comment type="caution">
    <text evidence="1">The sequence shown here is derived from an EMBL/GenBank/DDBJ whole genome shotgun (WGS) entry which is preliminary data.</text>
</comment>
<dbReference type="SUPFAM" id="SSF159888">
    <property type="entry name" value="YdhG-like"/>
    <property type="match status" value="1"/>
</dbReference>
<dbReference type="EMBL" id="JBHUMQ010000023">
    <property type="protein sequence ID" value="MFD2693816.1"/>
    <property type="molecule type" value="Genomic_DNA"/>
</dbReference>
<proteinExistence type="predicted"/>
<protein>
    <recommendedName>
        <fullName evidence="3">YdhG-like domain-containing protein</fullName>
    </recommendedName>
</protein>
<name>A0ABW5S229_9BACL</name>
<evidence type="ECO:0000313" key="2">
    <source>
        <dbReference type="Proteomes" id="UP001597399"/>
    </source>
</evidence>
<dbReference type="Proteomes" id="UP001597399">
    <property type="component" value="Unassembled WGS sequence"/>
</dbReference>
<accession>A0ABW5S229</accession>
<sequence length="144" mass="17144">METVTDFLGKLEYLDRFNNRQKLWLHAMVSFMRGAFPNWDETTFCRMPAYRWHQKYIAFSATKDYFSFYTNDMAQILYLKKQLVSALFGKRCVRVSLDRTEELPAFFEACRGVAHWERQDNLHAVRAKTVNRSNNDSIAKRLLQ</sequence>
<keyword evidence="2" id="KW-1185">Reference proteome</keyword>
<organism evidence="1 2">
    <name type="scientific">Sporolactobacillus shoreicorticis</name>
    <dbReference type="NCBI Taxonomy" id="1923877"/>
    <lineage>
        <taxon>Bacteria</taxon>
        <taxon>Bacillati</taxon>
        <taxon>Bacillota</taxon>
        <taxon>Bacilli</taxon>
        <taxon>Bacillales</taxon>
        <taxon>Sporolactobacillaceae</taxon>
        <taxon>Sporolactobacillus</taxon>
    </lineage>
</organism>
<reference evidence="2" key="1">
    <citation type="journal article" date="2019" name="Int. J. Syst. Evol. Microbiol.">
        <title>The Global Catalogue of Microorganisms (GCM) 10K type strain sequencing project: providing services to taxonomists for standard genome sequencing and annotation.</title>
        <authorList>
            <consortium name="The Broad Institute Genomics Platform"/>
            <consortium name="The Broad Institute Genome Sequencing Center for Infectious Disease"/>
            <person name="Wu L."/>
            <person name="Ma J."/>
        </authorList>
    </citation>
    <scope>NUCLEOTIDE SEQUENCE [LARGE SCALE GENOMIC DNA]</scope>
    <source>
        <strain evidence="2">TISTR 2466</strain>
    </source>
</reference>
<gene>
    <name evidence="1" type="ORF">ACFSUE_09295</name>
</gene>
<dbReference type="RefSeq" id="WP_253061362.1">
    <property type="nucleotide sequence ID" value="NZ_JAMXWM010000008.1"/>
</dbReference>
<evidence type="ECO:0000313" key="1">
    <source>
        <dbReference type="EMBL" id="MFD2693816.1"/>
    </source>
</evidence>
<dbReference type="Gene3D" id="3.90.1150.200">
    <property type="match status" value="1"/>
</dbReference>
<evidence type="ECO:0008006" key="3">
    <source>
        <dbReference type="Google" id="ProtNLM"/>
    </source>
</evidence>